<dbReference type="KEGG" id="psuu:Psuf_026660"/>
<dbReference type="NCBIfam" id="NF040586">
    <property type="entry name" value="FxSxx_TPR"/>
    <property type="match status" value="1"/>
</dbReference>
<evidence type="ECO:0000259" key="2">
    <source>
        <dbReference type="Pfam" id="PF25000"/>
    </source>
</evidence>
<feature type="domain" description="NB-ARC" evidence="1">
    <location>
        <begin position="45"/>
        <end position="169"/>
    </location>
</feature>
<keyword evidence="4" id="KW-1185">Reference proteome</keyword>
<reference evidence="3 4" key="1">
    <citation type="submission" date="2020-03" db="EMBL/GenBank/DDBJ databases">
        <title>Whole genome shotgun sequence of Phytohabitans suffuscus NBRC 105367.</title>
        <authorList>
            <person name="Komaki H."/>
            <person name="Tamura T."/>
        </authorList>
    </citation>
    <scope>NUCLEOTIDE SEQUENCE [LARGE SCALE GENOMIC DNA]</scope>
    <source>
        <strain evidence="3 4">NBRC 105367</strain>
    </source>
</reference>
<gene>
    <name evidence="3" type="ORF">Psuf_026660</name>
</gene>
<dbReference type="InterPro" id="IPR027417">
    <property type="entry name" value="P-loop_NTPase"/>
</dbReference>
<feature type="domain" description="DUF7779" evidence="2">
    <location>
        <begin position="251"/>
        <end position="339"/>
    </location>
</feature>
<evidence type="ECO:0000313" key="3">
    <source>
        <dbReference type="EMBL" id="BCB85353.1"/>
    </source>
</evidence>
<evidence type="ECO:0000313" key="4">
    <source>
        <dbReference type="Proteomes" id="UP000503011"/>
    </source>
</evidence>
<evidence type="ECO:0000259" key="1">
    <source>
        <dbReference type="Pfam" id="PF00931"/>
    </source>
</evidence>
<dbReference type="SUPFAM" id="SSF52540">
    <property type="entry name" value="P-loop containing nucleoside triphosphate hydrolases"/>
    <property type="match status" value="1"/>
</dbReference>
<dbReference type="RefSeq" id="WP_232074732.1">
    <property type="nucleotide sequence ID" value="NZ_AP022871.1"/>
</dbReference>
<dbReference type="PANTHER" id="PTHR46082:SF6">
    <property type="entry name" value="AAA+ ATPASE DOMAIN-CONTAINING PROTEIN-RELATED"/>
    <property type="match status" value="1"/>
</dbReference>
<dbReference type="Pfam" id="PF25000">
    <property type="entry name" value="DUF7779"/>
    <property type="match status" value="1"/>
</dbReference>
<dbReference type="InterPro" id="IPR056681">
    <property type="entry name" value="DUF7779"/>
</dbReference>
<dbReference type="Proteomes" id="UP000503011">
    <property type="component" value="Chromosome"/>
</dbReference>
<dbReference type="InterPro" id="IPR002182">
    <property type="entry name" value="NB-ARC"/>
</dbReference>
<dbReference type="Gene3D" id="1.25.40.10">
    <property type="entry name" value="Tetratricopeptide repeat domain"/>
    <property type="match status" value="2"/>
</dbReference>
<protein>
    <submittedName>
        <fullName evidence="3">Uncharacterized protein</fullName>
    </submittedName>
</protein>
<proteinExistence type="predicted"/>
<dbReference type="InterPro" id="IPR011990">
    <property type="entry name" value="TPR-like_helical_dom_sf"/>
</dbReference>
<name>A0A6F8YH39_9ACTN</name>
<sequence>MFGAPARNARFTGREGELTRLREQLLSGGQAYVIQQRNQPTALPVALQGMGGIGKTQLAIEYVHRFRTAYDVVWWVQADPPEFVDSALADMAPQVGVAVEVTDTAADIARAVLQKLRSGEAGRRWLIVYDNAEAVDRVSPFIPPVPQDGSGHVMVTSRNVAWSESTNQIPIDVFRRTESIAHLRQRVERITEAEANSIAEVLGDLPIAVAVAGAWLAETGATPAEYLHEVERHGPLALSAQRTWDLSLDRLKQQSPAAYRLLQYCAVFAPEIALDLLTSDRMAEALAPIDPSVSERVMRGAPIQQMSRLALIKLDPHAGQVQMHRVLQAVVRDRMSDEELDAARRQVQVVLAGSRPSADVDDRRAWPRYRRLWPHLEASGAITSAEAEVRQLLIDRVRFLWLGGDLLQGERVARLTVEAWQEMLAADPEGSSSVARQLLHLQFNLGNILRALGRFTESRQLNEDVLQAQQALLGQEHPHTLMTAGSLAGDLRALGRYDEALPRDAETMQAWQKVLGEDHPRTMTAASNLAVSHRALGDFRAARALDEQVYERRRQVLGRDHQDTLLSASSLGRDMREAGEYERSVVFLQRVLQSYLEGYGPDDRGSLNAQANLAVSLRSAGRANEASQHLEDAYRRLNERFGPTSPDTLACRLSRSANFLVNGELEMGSVEMESVEEAYRKTLGDRHPHSVVCLNNLCVAARVAGDHERALEWAVRATAEFERALGDRHPYTLAATVNLAGCLMEVGQREAAHERMRLVADQMAQTLGPNHPDTLACLANTSLAKKILDGIEPDGTLPGPGLQLLETIGSDHPTVHELRQGTLSRRILDPHPY</sequence>
<dbReference type="Gene3D" id="3.40.50.300">
    <property type="entry name" value="P-loop containing nucleotide triphosphate hydrolases"/>
    <property type="match status" value="1"/>
</dbReference>
<reference evidence="3 4" key="2">
    <citation type="submission" date="2020-03" db="EMBL/GenBank/DDBJ databases">
        <authorList>
            <person name="Ichikawa N."/>
            <person name="Kimura A."/>
            <person name="Kitahashi Y."/>
            <person name="Uohara A."/>
        </authorList>
    </citation>
    <scope>NUCLEOTIDE SEQUENCE [LARGE SCALE GENOMIC DNA]</scope>
    <source>
        <strain evidence="3 4">NBRC 105367</strain>
    </source>
</reference>
<dbReference type="SUPFAM" id="SSF48452">
    <property type="entry name" value="TPR-like"/>
    <property type="match status" value="2"/>
</dbReference>
<accession>A0A6F8YH39</accession>
<dbReference type="Pfam" id="PF13424">
    <property type="entry name" value="TPR_12"/>
    <property type="match status" value="2"/>
</dbReference>
<dbReference type="AlphaFoldDB" id="A0A6F8YH39"/>
<dbReference type="PANTHER" id="PTHR46082">
    <property type="entry name" value="ATP/GTP-BINDING PROTEIN-RELATED"/>
    <property type="match status" value="1"/>
</dbReference>
<organism evidence="3 4">
    <name type="scientific">Phytohabitans suffuscus</name>
    <dbReference type="NCBI Taxonomy" id="624315"/>
    <lineage>
        <taxon>Bacteria</taxon>
        <taxon>Bacillati</taxon>
        <taxon>Actinomycetota</taxon>
        <taxon>Actinomycetes</taxon>
        <taxon>Micromonosporales</taxon>
        <taxon>Micromonosporaceae</taxon>
    </lineage>
</organism>
<dbReference type="InterPro" id="IPR053137">
    <property type="entry name" value="NLR-like"/>
</dbReference>
<dbReference type="Pfam" id="PF13374">
    <property type="entry name" value="TPR_10"/>
    <property type="match status" value="2"/>
</dbReference>
<dbReference type="GO" id="GO:0043531">
    <property type="term" value="F:ADP binding"/>
    <property type="evidence" value="ECO:0007669"/>
    <property type="project" value="InterPro"/>
</dbReference>
<dbReference type="Pfam" id="PF00931">
    <property type="entry name" value="NB-ARC"/>
    <property type="match status" value="1"/>
</dbReference>
<dbReference type="EMBL" id="AP022871">
    <property type="protein sequence ID" value="BCB85353.1"/>
    <property type="molecule type" value="Genomic_DNA"/>
</dbReference>
<dbReference type="PRINTS" id="PR00364">
    <property type="entry name" value="DISEASERSIST"/>
</dbReference>